<organism evidence="2 3">
    <name type="scientific">Colletotrichum phormii</name>
    <dbReference type="NCBI Taxonomy" id="359342"/>
    <lineage>
        <taxon>Eukaryota</taxon>
        <taxon>Fungi</taxon>
        <taxon>Dikarya</taxon>
        <taxon>Ascomycota</taxon>
        <taxon>Pezizomycotina</taxon>
        <taxon>Sordariomycetes</taxon>
        <taxon>Hypocreomycetidae</taxon>
        <taxon>Glomerellales</taxon>
        <taxon>Glomerellaceae</taxon>
        <taxon>Colletotrichum</taxon>
        <taxon>Colletotrichum acutatum species complex</taxon>
    </lineage>
</organism>
<evidence type="ECO:0000313" key="3">
    <source>
        <dbReference type="Proteomes" id="UP001243989"/>
    </source>
</evidence>
<evidence type="ECO:0000313" key="2">
    <source>
        <dbReference type="EMBL" id="KAK1654251.1"/>
    </source>
</evidence>
<proteinExistence type="predicted"/>
<dbReference type="Proteomes" id="UP001243989">
    <property type="component" value="Unassembled WGS sequence"/>
</dbReference>
<dbReference type="GeneID" id="85481162"/>
<dbReference type="AlphaFoldDB" id="A0AAJ0A378"/>
<accession>A0AAJ0A378</accession>
<feature type="region of interest" description="Disordered" evidence="1">
    <location>
        <begin position="77"/>
        <end position="113"/>
    </location>
</feature>
<reference evidence="2" key="1">
    <citation type="submission" date="2021-06" db="EMBL/GenBank/DDBJ databases">
        <title>Comparative genomics, transcriptomics and evolutionary studies reveal genomic signatures of adaptation to plant cell wall in hemibiotrophic fungi.</title>
        <authorList>
            <consortium name="DOE Joint Genome Institute"/>
            <person name="Baroncelli R."/>
            <person name="Diaz J.F."/>
            <person name="Benocci T."/>
            <person name="Peng M."/>
            <person name="Battaglia E."/>
            <person name="Haridas S."/>
            <person name="Andreopoulos W."/>
            <person name="Labutti K."/>
            <person name="Pangilinan J."/>
            <person name="Floch G.L."/>
            <person name="Makela M.R."/>
            <person name="Henrissat B."/>
            <person name="Grigoriev I.V."/>
            <person name="Crouch J.A."/>
            <person name="De Vries R.P."/>
            <person name="Sukno S.A."/>
            <person name="Thon M.R."/>
        </authorList>
    </citation>
    <scope>NUCLEOTIDE SEQUENCE</scope>
    <source>
        <strain evidence="2">CBS 102054</strain>
    </source>
</reference>
<protein>
    <submittedName>
        <fullName evidence="2">Uncharacterized protein</fullName>
    </submittedName>
</protein>
<evidence type="ECO:0000256" key="1">
    <source>
        <dbReference type="SAM" id="MobiDB-lite"/>
    </source>
</evidence>
<gene>
    <name evidence="2" type="ORF">BDP81DRAFT_80154</name>
</gene>
<sequence length="160" mass="17414">MGKEKKDVIISAHNWYTYPPTSPSYRHCLLCMADRGGQLSRHGALLGCVGCKPAKPRGGCIPQITLICPHSPLRSQVLEPQKSSPTSERVGGSSAAPQARRSRKMQRVRGRSPEGIPVMRASVLEPRLGGDALFSYQVPNRCRCPSKPWLRGSGDGTMCC</sequence>
<feature type="compositionally biased region" description="Basic residues" evidence="1">
    <location>
        <begin position="100"/>
        <end position="110"/>
    </location>
</feature>
<dbReference type="RefSeq" id="XP_060450295.1">
    <property type="nucleotide sequence ID" value="XM_060596300.1"/>
</dbReference>
<name>A0AAJ0A378_9PEZI</name>
<comment type="caution">
    <text evidence="2">The sequence shown here is derived from an EMBL/GenBank/DDBJ whole genome shotgun (WGS) entry which is preliminary data.</text>
</comment>
<dbReference type="EMBL" id="JAHMHQ010000002">
    <property type="protein sequence ID" value="KAK1654251.1"/>
    <property type="molecule type" value="Genomic_DNA"/>
</dbReference>
<keyword evidence="3" id="KW-1185">Reference proteome</keyword>